<organism evidence="1 2">
    <name type="scientific">Acrobeloides nanus</name>
    <dbReference type="NCBI Taxonomy" id="290746"/>
    <lineage>
        <taxon>Eukaryota</taxon>
        <taxon>Metazoa</taxon>
        <taxon>Ecdysozoa</taxon>
        <taxon>Nematoda</taxon>
        <taxon>Chromadorea</taxon>
        <taxon>Rhabditida</taxon>
        <taxon>Tylenchina</taxon>
        <taxon>Cephalobomorpha</taxon>
        <taxon>Cephaloboidea</taxon>
        <taxon>Cephalobidae</taxon>
        <taxon>Acrobeloides</taxon>
    </lineage>
</organism>
<reference evidence="2" key="1">
    <citation type="submission" date="2022-11" db="UniProtKB">
        <authorList>
            <consortium name="WormBaseParasite"/>
        </authorList>
    </citation>
    <scope>IDENTIFICATION</scope>
</reference>
<proteinExistence type="predicted"/>
<evidence type="ECO:0000313" key="1">
    <source>
        <dbReference type="Proteomes" id="UP000887540"/>
    </source>
</evidence>
<dbReference type="Proteomes" id="UP000887540">
    <property type="component" value="Unplaced"/>
</dbReference>
<keyword evidence="1" id="KW-1185">Reference proteome</keyword>
<sequence>MQLLIPDYEDFLEISQEDWEEIVRKYPFLETILLGKYSNNVRVLVQAKIDFLQTGDISQLQQNQQVQNASRALTNYVPTLVNGIINMIMQAPEQNLPIDVDQALQQ</sequence>
<evidence type="ECO:0000313" key="2">
    <source>
        <dbReference type="WBParaSite" id="ACRNAN_scaffold1702.g25383.t1"/>
    </source>
</evidence>
<name>A0A914D0I9_9BILA</name>
<dbReference type="WBParaSite" id="ACRNAN_scaffold1702.g25383.t1">
    <property type="protein sequence ID" value="ACRNAN_scaffold1702.g25383.t1"/>
    <property type="gene ID" value="ACRNAN_scaffold1702.g25383"/>
</dbReference>
<protein>
    <submittedName>
        <fullName evidence="2">Uncharacterized protein</fullName>
    </submittedName>
</protein>
<accession>A0A914D0I9</accession>
<dbReference type="AlphaFoldDB" id="A0A914D0I9"/>